<dbReference type="EMBL" id="BGPR01027652">
    <property type="protein sequence ID" value="GBN98335.1"/>
    <property type="molecule type" value="Genomic_DNA"/>
</dbReference>
<dbReference type="AlphaFoldDB" id="A0A4Y2TGU2"/>
<name>A0A4Y2TGU2_ARAVE</name>
<accession>A0A4Y2TGU2</accession>
<protein>
    <submittedName>
        <fullName evidence="1">Uncharacterized protein</fullName>
    </submittedName>
</protein>
<gene>
    <name evidence="1" type="ORF">AVEN_231226_1</name>
</gene>
<evidence type="ECO:0000313" key="1">
    <source>
        <dbReference type="EMBL" id="GBN98335.1"/>
    </source>
</evidence>
<keyword evidence="2" id="KW-1185">Reference proteome</keyword>
<comment type="caution">
    <text evidence="1">The sequence shown here is derived from an EMBL/GenBank/DDBJ whole genome shotgun (WGS) entry which is preliminary data.</text>
</comment>
<proteinExistence type="predicted"/>
<reference evidence="1 2" key="1">
    <citation type="journal article" date="2019" name="Sci. Rep.">
        <title>Orb-weaving spider Araneus ventricosus genome elucidates the spidroin gene catalogue.</title>
        <authorList>
            <person name="Kono N."/>
            <person name="Nakamura H."/>
            <person name="Ohtoshi R."/>
            <person name="Moran D.A.P."/>
            <person name="Shinohara A."/>
            <person name="Yoshida Y."/>
            <person name="Fujiwara M."/>
            <person name="Mori M."/>
            <person name="Tomita M."/>
            <person name="Arakawa K."/>
        </authorList>
    </citation>
    <scope>NUCLEOTIDE SEQUENCE [LARGE SCALE GENOMIC DNA]</scope>
</reference>
<sequence length="166" mass="19056">MYGLESTRMDVEDFGVKTPPRSTYYPYGLESTRMDVENSGVVLTTPRPPTHQSNPRGWTFENSGVVAHDPRHRYPIRFESQGWAFELWCGAHDPVQTHQTVLESTGWTLKTWCNVLTTPRPPRLIYGFRIHEDETLKTHMCGAHDPPTDSSIQVLESQDGRWEDLV</sequence>
<evidence type="ECO:0000313" key="2">
    <source>
        <dbReference type="Proteomes" id="UP000499080"/>
    </source>
</evidence>
<dbReference type="Proteomes" id="UP000499080">
    <property type="component" value="Unassembled WGS sequence"/>
</dbReference>
<organism evidence="1 2">
    <name type="scientific">Araneus ventricosus</name>
    <name type="common">Orbweaver spider</name>
    <name type="synonym">Epeira ventricosa</name>
    <dbReference type="NCBI Taxonomy" id="182803"/>
    <lineage>
        <taxon>Eukaryota</taxon>
        <taxon>Metazoa</taxon>
        <taxon>Ecdysozoa</taxon>
        <taxon>Arthropoda</taxon>
        <taxon>Chelicerata</taxon>
        <taxon>Arachnida</taxon>
        <taxon>Araneae</taxon>
        <taxon>Araneomorphae</taxon>
        <taxon>Entelegynae</taxon>
        <taxon>Araneoidea</taxon>
        <taxon>Araneidae</taxon>
        <taxon>Araneus</taxon>
    </lineage>
</organism>